<comment type="caution">
    <text evidence="1">The sequence shown here is derived from an EMBL/GenBank/DDBJ whole genome shotgun (WGS) entry which is preliminary data.</text>
</comment>
<protein>
    <submittedName>
        <fullName evidence="1">Uncharacterized protein</fullName>
    </submittedName>
</protein>
<dbReference type="EMBL" id="LWDG02000719">
    <property type="protein sequence ID" value="KAE8262966.1"/>
    <property type="molecule type" value="Genomic_DNA"/>
</dbReference>
<evidence type="ECO:0000313" key="2">
    <source>
        <dbReference type="Proteomes" id="UP000078113"/>
    </source>
</evidence>
<name>A0A8X7N3P2_9BASI</name>
<proteinExistence type="predicted"/>
<dbReference type="Proteomes" id="UP000078113">
    <property type="component" value="Unassembled WGS sequence"/>
</dbReference>
<reference evidence="1" key="1">
    <citation type="submission" date="2016-04" db="EMBL/GenBank/DDBJ databases">
        <authorList>
            <person name="Nguyen H.D."/>
            <person name="Samba Siva P."/>
            <person name="Cullis J."/>
            <person name="Levesque C.A."/>
            <person name="Hambleton S."/>
        </authorList>
    </citation>
    <scope>NUCLEOTIDE SEQUENCE</scope>
    <source>
        <strain evidence="1">DAOMC 236422</strain>
    </source>
</reference>
<reference evidence="1" key="2">
    <citation type="journal article" date="2019" name="IMA Fungus">
        <title>Genome sequencing and comparison of five Tilletia species to identify candidate genes for the detection of regulated species infecting wheat.</title>
        <authorList>
            <person name="Nguyen H.D.T."/>
            <person name="Sultana T."/>
            <person name="Kesanakurti P."/>
            <person name="Hambleton S."/>
        </authorList>
    </citation>
    <scope>NUCLEOTIDE SEQUENCE</scope>
    <source>
        <strain evidence="1">DAOMC 236422</strain>
    </source>
</reference>
<dbReference type="AlphaFoldDB" id="A0A8X7N3P2"/>
<organism evidence="1 2">
    <name type="scientific">Tilletia walkeri</name>
    <dbReference type="NCBI Taxonomy" id="117179"/>
    <lineage>
        <taxon>Eukaryota</taxon>
        <taxon>Fungi</taxon>
        <taxon>Dikarya</taxon>
        <taxon>Basidiomycota</taxon>
        <taxon>Ustilaginomycotina</taxon>
        <taxon>Exobasidiomycetes</taxon>
        <taxon>Tilletiales</taxon>
        <taxon>Tilletiaceae</taxon>
        <taxon>Tilletia</taxon>
    </lineage>
</organism>
<keyword evidence="2" id="KW-1185">Reference proteome</keyword>
<sequence>MYSERALTLNVQVGWVLDAVCGARLAKDPDQAQTKKLLSETVVPIGREIEDLPSNPERVALFLRERSSSLEILTETLCLNEFRARRPLLVEEALQRGDANLEVFSCSA</sequence>
<gene>
    <name evidence="1" type="ORF">A4X09_0g7349</name>
</gene>
<accession>A0A8X7N3P2</accession>
<evidence type="ECO:0000313" key="1">
    <source>
        <dbReference type="EMBL" id="KAE8262966.1"/>
    </source>
</evidence>